<dbReference type="RefSeq" id="WP_179613826.1">
    <property type="nucleotide sequence ID" value="NZ_CP059163.1"/>
</dbReference>
<dbReference type="InterPro" id="IPR011629">
    <property type="entry name" value="CobW-like_C"/>
</dbReference>
<evidence type="ECO:0000259" key="1">
    <source>
        <dbReference type="SMART" id="SM00833"/>
    </source>
</evidence>
<evidence type="ECO:0000313" key="2">
    <source>
        <dbReference type="EMBL" id="NYD55858.1"/>
    </source>
</evidence>
<dbReference type="SUPFAM" id="SSF90002">
    <property type="entry name" value="Hypothetical protein YjiA, C-terminal domain"/>
    <property type="match status" value="1"/>
</dbReference>
<proteinExistence type="predicted"/>
<dbReference type="PANTHER" id="PTHR43603">
    <property type="entry name" value="COBW DOMAIN-CONTAINING PROTEIN DDB_G0274527"/>
    <property type="match status" value="1"/>
</dbReference>
<sequence length="358" mass="38326">MRTPLVVVTGVDPTAMDTTMMSLAWDLPRAVTVRHRIDPHSQVLSRTVSDATGVLEHEQVQLEHACVSCALREDILPTLERLARDGRWSAVVSGLPTGTEAGQLAHALTTDARLARHLRLSSIVAALGGEGVVHDLLSDDLLRERDAHSNPGDDRGVGEVACAQVELADLVVLDGRAGPAATDLVRALARPEAGVATDPAHLDPVTIVAQRHQPTRAGAWLSLGLDAELPALEGGGAWRLDLCSPRPFHPDRLLDQVERLGAGPFRSRGSFWLPTRPGVQLEWSGAGGQLSIGSHGPWERRTPVTRLLVTGTGSVPDQLEAAFEDILLTPTEALLDARSWLVAEDGLEPWLGDIRDAA</sequence>
<evidence type="ECO:0000313" key="3">
    <source>
        <dbReference type="Proteomes" id="UP000516957"/>
    </source>
</evidence>
<dbReference type="EMBL" id="JACCBE010000001">
    <property type="protein sequence ID" value="NYD55858.1"/>
    <property type="molecule type" value="Genomic_DNA"/>
</dbReference>
<gene>
    <name evidence="2" type="ORF">BKA08_000096</name>
</gene>
<protein>
    <submittedName>
        <fullName evidence="2">G3E family GTPase</fullName>
    </submittedName>
</protein>
<dbReference type="SMART" id="SM00833">
    <property type="entry name" value="CobW_C"/>
    <property type="match status" value="1"/>
</dbReference>
<dbReference type="AlphaFoldDB" id="A0A7Y9EXM9"/>
<comment type="caution">
    <text evidence="2">The sequence shown here is derived from an EMBL/GenBank/DDBJ whole genome shotgun (WGS) entry which is preliminary data.</text>
</comment>
<feature type="domain" description="CobW C-terminal" evidence="1">
    <location>
        <begin position="237"/>
        <end position="327"/>
    </location>
</feature>
<dbReference type="Gene3D" id="3.40.50.300">
    <property type="entry name" value="P-loop containing nucleotide triphosphate hydrolases"/>
    <property type="match status" value="1"/>
</dbReference>
<dbReference type="InterPro" id="IPR027417">
    <property type="entry name" value="P-loop_NTPase"/>
</dbReference>
<reference evidence="2 3" key="1">
    <citation type="submission" date="2020-07" db="EMBL/GenBank/DDBJ databases">
        <title>Sequencing the genomes of 1000 actinobacteria strains.</title>
        <authorList>
            <person name="Klenk H.-P."/>
        </authorList>
    </citation>
    <scope>NUCLEOTIDE SEQUENCE [LARGE SCALE GENOMIC DNA]</scope>
    <source>
        <strain evidence="2 3">DSM 18965</strain>
    </source>
</reference>
<dbReference type="Pfam" id="PF07683">
    <property type="entry name" value="CobW_C"/>
    <property type="match status" value="1"/>
</dbReference>
<dbReference type="Proteomes" id="UP000516957">
    <property type="component" value="Unassembled WGS sequence"/>
</dbReference>
<accession>A0A7Y9EXM9</accession>
<organism evidence="2 3">
    <name type="scientific">Nocardioides marinisabuli</name>
    <dbReference type="NCBI Taxonomy" id="419476"/>
    <lineage>
        <taxon>Bacteria</taxon>
        <taxon>Bacillati</taxon>
        <taxon>Actinomycetota</taxon>
        <taxon>Actinomycetes</taxon>
        <taxon>Propionibacteriales</taxon>
        <taxon>Nocardioidaceae</taxon>
        <taxon>Nocardioides</taxon>
    </lineage>
</organism>
<name>A0A7Y9EXM9_9ACTN</name>
<dbReference type="InterPro" id="IPR051927">
    <property type="entry name" value="Zn_Chap_cDPG_Synth"/>
</dbReference>
<dbReference type="PANTHER" id="PTHR43603:SF1">
    <property type="entry name" value="ZINC-REGULATED GTPASE METALLOPROTEIN ACTIVATOR 1"/>
    <property type="match status" value="1"/>
</dbReference>
<keyword evidence="3" id="KW-1185">Reference proteome</keyword>